<dbReference type="RefSeq" id="WP_011188599.1">
    <property type="nucleotide sequence ID" value="NC_006138.1"/>
</dbReference>
<dbReference type="AlphaFoldDB" id="Q6ANI7"/>
<keyword evidence="6 9" id="KW-1133">Transmembrane helix</keyword>
<feature type="transmembrane region" description="Helical" evidence="9">
    <location>
        <begin position="98"/>
        <end position="116"/>
    </location>
</feature>
<keyword evidence="2" id="KW-0813">Transport</keyword>
<evidence type="ECO:0000256" key="9">
    <source>
        <dbReference type="SAM" id="Phobius"/>
    </source>
</evidence>
<dbReference type="HOGENOM" id="CLU_086356_2_3_7"/>
<evidence type="ECO:0000256" key="5">
    <source>
        <dbReference type="ARBA" id="ARBA00022692"/>
    </source>
</evidence>
<feature type="domain" description="Tripartite ATP-independent periplasmic transporters DctQ component" evidence="10">
    <location>
        <begin position="52"/>
        <end position="166"/>
    </location>
</feature>
<proteinExistence type="inferred from homology"/>
<dbReference type="InterPro" id="IPR055348">
    <property type="entry name" value="DctQ"/>
</dbReference>
<dbReference type="EMBL" id="CR522870">
    <property type="protein sequence ID" value="CAG36087.1"/>
    <property type="molecule type" value="Genomic_DNA"/>
</dbReference>
<evidence type="ECO:0000256" key="8">
    <source>
        <dbReference type="ARBA" id="ARBA00038436"/>
    </source>
</evidence>
<dbReference type="KEGG" id="dps:DP1358"/>
<dbReference type="STRING" id="177439.DP1358"/>
<feature type="transmembrane region" description="Helical" evidence="9">
    <location>
        <begin position="136"/>
        <end position="156"/>
    </location>
</feature>
<accession>Q6ANI7</accession>
<gene>
    <name evidence="11" type="ordered locus">DP1358</name>
</gene>
<evidence type="ECO:0000256" key="7">
    <source>
        <dbReference type="ARBA" id="ARBA00023136"/>
    </source>
</evidence>
<comment type="subcellular location">
    <subcellularLocation>
        <location evidence="1">Cell inner membrane</location>
        <topology evidence="1">Multi-pass membrane protein</topology>
    </subcellularLocation>
</comment>
<dbReference type="Proteomes" id="UP000000602">
    <property type="component" value="Chromosome"/>
</dbReference>
<evidence type="ECO:0000256" key="4">
    <source>
        <dbReference type="ARBA" id="ARBA00022519"/>
    </source>
</evidence>
<evidence type="ECO:0000256" key="6">
    <source>
        <dbReference type="ARBA" id="ARBA00022989"/>
    </source>
</evidence>
<evidence type="ECO:0000256" key="3">
    <source>
        <dbReference type="ARBA" id="ARBA00022475"/>
    </source>
</evidence>
<evidence type="ECO:0000256" key="1">
    <source>
        <dbReference type="ARBA" id="ARBA00004429"/>
    </source>
</evidence>
<protein>
    <submittedName>
        <fullName evidence="11">Probable DctQ (C4-dicarboxylate permease, small subunit)</fullName>
    </submittedName>
</protein>
<keyword evidence="12" id="KW-1185">Reference proteome</keyword>
<dbReference type="PANTHER" id="PTHR35011">
    <property type="entry name" value="2,3-DIKETO-L-GULONATE TRAP TRANSPORTER SMALL PERMEASE PROTEIN YIAM"/>
    <property type="match status" value="1"/>
</dbReference>
<keyword evidence="5 9" id="KW-0812">Transmembrane</keyword>
<feature type="transmembrane region" description="Helical" evidence="9">
    <location>
        <begin position="12"/>
        <end position="34"/>
    </location>
</feature>
<dbReference type="GO" id="GO:0005886">
    <property type="term" value="C:plasma membrane"/>
    <property type="evidence" value="ECO:0007669"/>
    <property type="project" value="UniProtKB-SubCell"/>
</dbReference>
<name>Q6ANI7_DESPS</name>
<evidence type="ECO:0000313" key="11">
    <source>
        <dbReference type="EMBL" id="CAG36087.1"/>
    </source>
</evidence>
<comment type="similarity">
    <text evidence="8">Belongs to the TRAP transporter small permease family.</text>
</comment>
<evidence type="ECO:0000256" key="2">
    <source>
        <dbReference type="ARBA" id="ARBA00022448"/>
    </source>
</evidence>
<keyword evidence="3" id="KW-1003">Cell membrane</keyword>
<sequence length="186" mass="20649">MIRNTLDSLYKGAGWLAALFLSAICLLVVCQVVFNVVDRLSTLITGTAIGLTIPSYSDFTGFFLAAASFLALTYTMRSGHHIRVTLIRSNLPHWMQEILEGWCLLFASATSAYFTYYTANLVYESYIYHDLSSGMIAIPIWIPQASMLIGLALLTISLSDDLLCHICGKPVSYNKNLEEFAQSINE</sequence>
<reference evidence="12" key="1">
    <citation type="journal article" date="2004" name="Environ. Microbiol.">
        <title>The genome of Desulfotalea psychrophila, a sulfate-reducing bacterium from permanently cold Arctic sediments.</title>
        <authorList>
            <person name="Rabus R."/>
            <person name="Ruepp A."/>
            <person name="Frickey T."/>
            <person name="Rattei T."/>
            <person name="Fartmann B."/>
            <person name="Stark M."/>
            <person name="Bauer M."/>
            <person name="Zibat A."/>
            <person name="Lombardot T."/>
            <person name="Becker I."/>
            <person name="Amann J."/>
            <person name="Gellner K."/>
            <person name="Teeling H."/>
            <person name="Leuschner W.D."/>
            <person name="Gloeckner F.-O."/>
            <person name="Lupas A.N."/>
            <person name="Amann R."/>
            <person name="Klenk H.-P."/>
        </authorList>
    </citation>
    <scope>NUCLEOTIDE SEQUENCE [LARGE SCALE GENOMIC DNA]</scope>
    <source>
        <strain evidence="12">DSM 12343 / LSv54</strain>
    </source>
</reference>
<dbReference type="InterPro" id="IPR007387">
    <property type="entry name" value="TRAP_DctQ"/>
</dbReference>
<dbReference type="GO" id="GO:0015740">
    <property type="term" value="P:C4-dicarboxylate transport"/>
    <property type="evidence" value="ECO:0007669"/>
    <property type="project" value="TreeGrafter"/>
</dbReference>
<keyword evidence="4" id="KW-0997">Cell inner membrane</keyword>
<dbReference type="eggNOG" id="COG4665">
    <property type="taxonomic scope" value="Bacteria"/>
</dbReference>
<feature type="transmembrane region" description="Helical" evidence="9">
    <location>
        <begin position="59"/>
        <end position="77"/>
    </location>
</feature>
<keyword evidence="7 9" id="KW-0472">Membrane</keyword>
<dbReference type="Pfam" id="PF04290">
    <property type="entry name" value="DctQ"/>
    <property type="match status" value="1"/>
</dbReference>
<evidence type="ECO:0000313" key="12">
    <source>
        <dbReference type="Proteomes" id="UP000000602"/>
    </source>
</evidence>
<organism evidence="11 12">
    <name type="scientific">Desulfotalea psychrophila (strain LSv54 / DSM 12343)</name>
    <dbReference type="NCBI Taxonomy" id="177439"/>
    <lineage>
        <taxon>Bacteria</taxon>
        <taxon>Pseudomonadati</taxon>
        <taxon>Thermodesulfobacteriota</taxon>
        <taxon>Desulfobulbia</taxon>
        <taxon>Desulfobulbales</taxon>
        <taxon>Desulfocapsaceae</taxon>
        <taxon>Desulfotalea</taxon>
    </lineage>
</organism>
<dbReference type="GO" id="GO:0022857">
    <property type="term" value="F:transmembrane transporter activity"/>
    <property type="evidence" value="ECO:0007669"/>
    <property type="project" value="TreeGrafter"/>
</dbReference>
<dbReference type="OrthoDB" id="9797534at2"/>
<evidence type="ECO:0000259" key="10">
    <source>
        <dbReference type="Pfam" id="PF04290"/>
    </source>
</evidence>
<dbReference type="PANTHER" id="PTHR35011:SF10">
    <property type="entry name" value="TRAP TRANSPORTER SMALL PERMEASE PROTEIN"/>
    <property type="match status" value="1"/>
</dbReference>